<dbReference type="OrthoDB" id="9787219at2"/>
<dbReference type="InterPro" id="IPR036291">
    <property type="entry name" value="NAD(P)-bd_dom_sf"/>
</dbReference>
<keyword evidence="2" id="KW-0520">NAD</keyword>
<dbReference type="Pfam" id="PF02826">
    <property type="entry name" value="2-Hacid_dh_C"/>
    <property type="match status" value="1"/>
</dbReference>
<dbReference type="Proteomes" id="UP000293719">
    <property type="component" value="Chromosome"/>
</dbReference>
<proteinExistence type="predicted"/>
<reference evidence="4 5" key="1">
    <citation type="journal article" date="2017" name="Int. J. Syst. Evol. Microbiol.">
        <title>Roseitalea porphyridii gen. nov., sp. nov., isolated from a red alga, and reclassification of Hoeflea suaedae Chung et al. 2013 as Pseudohoeflea suaedae gen. nov., comb. nov.</title>
        <authorList>
            <person name="Hyeon J.W."/>
            <person name="Jeong S.E."/>
            <person name="Baek K."/>
            <person name="Jeon C.O."/>
        </authorList>
    </citation>
    <scope>NUCLEOTIDE SEQUENCE [LARGE SCALE GENOMIC DNA]</scope>
    <source>
        <strain evidence="4 5">MA7-20</strain>
    </source>
</reference>
<evidence type="ECO:0000256" key="1">
    <source>
        <dbReference type="ARBA" id="ARBA00023002"/>
    </source>
</evidence>
<dbReference type="KEGG" id="rpod:E0E05_03335"/>
<dbReference type="Gene3D" id="3.40.50.720">
    <property type="entry name" value="NAD(P)-binding Rossmann-like Domain"/>
    <property type="match status" value="2"/>
</dbReference>
<dbReference type="GO" id="GO:0051287">
    <property type="term" value="F:NAD binding"/>
    <property type="evidence" value="ECO:0007669"/>
    <property type="project" value="InterPro"/>
</dbReference>
<dbReference type="AlphaFoldDB" id="A0A4V1A3N3"/>
<dbReference type="RefSeq" id="WP_131615433.1">
    <property type="nucleotide sequence ID" value="NZ_CP036532.1"/>
</dbReference>
<dbReference type="CDD" id="cd12164">
    <property type="entry name" value="GDH_like_2"/>
    <property type="match status" value="1"/>
</dbReference>
<dbReference type="SUPFAM" id="SSF51735">
    <property type="entry name" value="NAD(P)-binding Rossmann-fold domains"/>
    <property type="match status" value="1"/>
</dbReference>
<organism evidence="4 5">
    <name type="scientific">Roseitalea porphyridii</name>
    <dbReference type="NCBI Taxonomy" id="1852022"/>
    <lineage>
        <taxon>Bacteria</taxon>
        <taxon>Pseudomonadati</taxon>
        <taxon>Pseudomonadota</taxon>
        <taxon>Alphaproteobacteria</taxon>
        <taxon>Hyphomicrobiales</taxon>
        <taxon>Ahrensiaceae</taxon>
        <taxon>Roseitalea</taxon>
    </lineage>
</organism>
<sequence length="318" mass="34517">MAEPGAILLSVTGFDPAAWLEELKRQAPGRRIVTEPDGDGDPSIRYAVVWKQRPGILNRLPNLAAIFSIGAGVDHIFKDPEVPDVPIVRAVADDLTERMSEYIVWQVLDHHRKGPRYRRQQADRVWSEDRMQPAARDVTVGILGLGLLGLDAARKLRLLGFNVAGWSRTEKTVEGVDTHAGEAGLDGFLAVSDIVVCLLPLTPATEGILSKPFFARMKRRGPLGPATLINAGRGGLQNEADILAALENGWLGAASLDVFQTEPLAETSPLWTHPRVTITPHAAATSVPAALIPPMIAQMEAYERGEPLTNLVDRQAGY</sequence>
<gene>
    <name evidence="4" type="ORF">E0E05_03335</name>
</gene>
<dbReference type="InterPro" id="IPR006140">
    <property type="entry name" value="D-isomer_DH_NAD-bd"/>
</dbReference>
<evidence type="ECO:0000259" key="3">
    <source>
        <dbReference type="Pfam" id="PF02826"/>
    </source>
</evidence>
<evidence type="ECO:0000313" key="4">
    <source>
        <dbReference type="EMBL" id="QBK29718.1"/>
    </source>
</evidence>
<protein>
    <submittedName>
        <fullName evidence="4">Glyoxylate/hydroxypyruvate reductase A</fullName>
    </submittedName>
</protein>
<name>A0A4V1A3N3_9HYPH</name>
<evidence type="ECO:0000256" key="2">
    <source>
        <dbReference type="ARBA" id="ARBA00023027"/>
    </source>
</evidence>
<dbReference type="GeneID" id="90766319"/>
<dbReference type="PANTHER" id="PTHR43333:SF1">
    <property type="entry name" value="D-ISOMER SPECIFIC 2-HYDROXYACID DEHYDROGENASE NAD-BINDING DOMAIN-CONTAINING PROTEIN"/>
    <property type="match status" value="1"/>
</dbReference>
<keyword evidence="5" id="KW-1185">Reference proteome</keyword>
<dbReference type="EMBL" id="CP036532">
    <property type="protein sequence ID" value="QBK29718.1"/>
    <property type="molecule type" value="Genomic_DNA"/>
</dbReference>
<feature type="domain" description="D-isomer specific 2-hydroxyacid dehydrogenase NAD-binding" evidence="3">
    <location>
        <begin position="105"/>
        <end position="283"/>
    </location>
</feature>
<evidence type="ECO:0000313" key="5">
    <source>
        <dbReference type="Proteomes" id="UP000293719"/>
    </source>
</evidence>
<keyword evidence="4" id="KW-0670">Pyruvate</keyword>
<dbReference type="PANTHER" id="PTHR43333">
    <property type="entry name" value="2-HACID_DH_C DOMAIN-CONTAINING PROTEIN"/>
    <property type="match status" value="1"/>
</dbReference>
<keyword evidence="1" id="KW-0560">Oxidoreductase</keyword>
<accession>A0A4V1A3N3</accession>
<dbReference type="GO" id="GO:0016491">
    <property type="term" value="F:oxidoreductase activity"/>
    <property type="evidence" value="ECO:0007669"/>
    <property type="project" value="UniProtKB-KW"/>
</dbReference>